<proteinExistence type="predicted"/>
<organism evidence="1 2">
    <name type="scientific">Bagarius yarrelli</name>
    <name type="common">Goonch</name>
    <name type="synonym">Bagrus yarrelli</name>
    <dbReference type="NCBI Taxonomy" id="175774"/>
    <lineage>
        <taxon>Eukaryota</taxon>
        <taxon>Metazoa</taxon>
        <taxon>Chordata</taxon>
        <taxon>Craniata</taxon>
        <taxon>Vertebrata</taxon>
        <taxon>Euteleostomi</taxon>
        <taxon>Actinopterygii</taxon>
        <taxon>Neopterygii</taxon>
        <taxon>Teleostei</taxon>
        <taxon>Ostariophysi</taxon>
        <taxon>Siluriformes</taxon>
        <taxon>Sisoridae</taxon>
        <taxon>Sisorinae</taxon>
        <taxon>Bagarius</taxon>
    </lineage>
</organism>
<dbReference type="AlphaFoldDB" id="A0A556U102"/>
<dbReference type="PANTHER" id="PTHR47822:SF2">
    <property type="entry name" value="F-BOX AND WD-40 DOMAIN PROTEIN 7"/>
    <property type="match status" value="1"/>
</dbReference>
<accession>A0A556U102</accession>
<dbReference type="OrthoDB" id="10251741at2759"/>
<evidence type="ECO:0000313" key="1">
    <source>
        <dbReference type="EMBL" id="TSL75248.1"/>
    </source>
</evidence>
<gene>
    <name evidence="1" type="ORF">Baya_7403</name>
</gene>
<dbReference type="InterPro" id="IPR036322">
    <property type="entry name" value="WD40_repeat_dom_sf"/>
</dbReference>
<dbReference type="SUPFAM" id="SSF50978">
    <property type="entry name" value="WD40 repeat-like"/>
    <property type="match status" value="1"/>
</dbReference>
<reference evidence="1 2" key="1">
    <citation type="journal article" date="2019" name="Genome Biol. Evol.">
        <title>Whole-Genome Sequencing of the Giant Devil Catfish, Bagarius yarrelli.</title>
        <authorList>
            <person name="Jiang W."/>
            <person name="Lv Y."/>
            <person name="Cheng L."/>
            <person name="Yang K."/>
            <person name="Chao B."/>
            <person name="Wang X."/>
            <person name="Li Y."/>
            <person name="Pan X."/>
            <person name="You X."/>
            <person name="Zhang Y."/>
            <person name="Yang J."/>
            <person name="Li J."/>
            <person name="Zhang X."/>
            <person name="Liu S."/>
            <person name="Sun C."/>
            <person name="Yang J."/>
            <person name="Shi Q."/>
        </authorList>
    </citation>
    <scope>NUCLEOTIDE SEQUENCE [LARGE SCALE GENOMIC DNA]</scope>
    <source>
        <strain evidence="1">JWS20170419001</strain>
        <tissue evidence="1">Muscle</tissue>
    </source>
</reference>
<sequence length="103" mass="10991">MLYGPHVCGEALHIDPSSNQILSGSWRKYNTLEVWDYSSGEKVTSVPSDPRGDSMVKSRLFDLPSAVFSASICPSGTCAGLIAATSGDQVFLVSIDRANKKAP</sequence>
<evidence type="ECO:0000313" key="2">
    <source>
        <dbReference type="Proteomes" id="UP000319801"/>
    </source>
</evidence>
<dbReference type="InterPro" id="IPR015943">
    <property type="entry name" value="WD40/YVTN_repeat-like_dom_sf"/>
</dbReference>
<dbReference type="EMBL" id="VCAZ01000036">
    <property type="protein sequence ID" value="TSL75248.1"/>
    <property type="molecule type" value="Genomic_DNA"/>
</dbReference>
<comment type="caution">
    <text evidence="1">The sequence shown here is derived from an EMBL/GenBank/DDBJ whole genome shotgun (WGS) entry which is preliminary data.</text>
</comment>
<dbReference type="PANTHER" id="PTHR47822">
    <property type="entry name" value="CARBOHYDRATE BINDING DOMAIN CONTAINING PROTEIN"/>
    <property type="match status" value="1"/>
</dbReference>
<name>A0A556U102_BAGYA</name>
<keyword evidence="2" id="KW-1185">Reference proteome</keyword>
<protein>
    <submittedName>
        <fullName evidence="1">Uncharacterized protein</fullName>
    </submittedName>
</protein>
<dbReference type="Gene3D" id="2.130.10.10">
    <property type="entry name" value="YVTN repeat-like/Quinoprotein amine dehydrogenase"/>
    <property type="match status" value="1"/>
</dbReference>
<dbReference type="Proteomes" id="UP000319801">
    <property type="component" value="Unassembled WGS sequence"/>
</dbReference>